<proteinExistence type="predicted"/>
<gene>
    <name evidence="1" type="ORF">BA195_11505</name>
</gene>
<dbReference type="STRING" id="447689.BA195_11505"/>
<comment type="caution">
    <text evidence="1">The sequence shown here is derived from an EMBL/GenBank/DDBJ whole genome shotgun (WGS) entry which is preliminary data.</text>
</comment>
<accession>A0A1B9XXF9</accession>
<name>A0A1B9XXF9_9FLAO</name>
<dbReference type="Proteomes" id="UP000093186">
    <property type="component" value="Unassembled WGS sequence"/>
</dbReference>
<organism evidence="1 2">
    <name type="scientific">Tenacibaculum soleae</name>
    <dbReference type="NCBI Taxonomy" id="447689"/>
    <lineage>
        <taxon>Bacteria</taxon>
        <taxon>Pseudomonadati</taxon>
        <taxon>Bacteroidota</taxon>
        <taxon>Flavobacteriia</taxon>
        <taxon>Flavobacteriales</taxon>
        <taxon>Flavobacteriaceae</taxon>
        <taxon>Tenacibaculum</taxon>
    </lineage>
</organism>
<reference evidence="1 2" key="1">
    <citation type="submission" date="2016-06" db="EMBL/GenBank/DDBJ databases">
        <title>Draft Genome Sequence of Tenacibaculum soleae UCD-KL19.</title>
        <authorList>
            <person name="Eisen J.A."/>
            <person name="Coil D.A."/>
            <person name="Lujan K.M."/>
        </authorList>
    </citation>
    <scope>NUCLEOTIDE SEQUENCE [LARGE SCALE GENOMIC DNA]</scope>
    <source>
        <strain evidence="1 2">UCD-KL19</strain>
    </source>
</reference>
<dbReference type="EMBL" id="MAKX01000024">
    <property type="protein sequence ID" value="OCK42243.1"/>
    <property type="molecule type" value="Genomic_DNA"/>
</dbReference>
<evidence type="ECO:0000313" key="1">
    <source>
        <dbReference type="EMBL" id="OCK42243.1"/>
    </source>
</evidence>
<evidence type="ECO:0000313" key="2">
    <source>
        <dbReference type="Proteomes" id="UP000093186"/>
    </source>
</evidence>
<dbReference type="AlphaFoldDB" id="A0A1B9XXF9"/>
<keyword evidence="2" id="KW-1185">Reference proteome</keyword>
<sequence>MKINSNNFKEQEESIYSSQIKQQLISLIKTKYEGLEDVLYESILKDFSLLKDENGVFHIIIPTIGKLKTK</sequence>
<dbReference type="RefSeq" id="WP_068705702.1">
    <property type="nucleotide sequence ID" value="NZ_MAKX01000024.1"/>
</dbReference>
<protein>
    <submittedName>
        <fullName evidence="1">Uncharacterized protein</fullName>
    </submittedName>
</protein>